<accession>A0ABU4MQ27</accession>
<evidence type="ECO:0008006" key="3">
    <source>
        <dbReference type="Google" id="ProtNLM"/>
    </source>
</evidence>
<dbReference type="EMBL" id="JARAWJ010000014">
    <property type="protein sequence ID" value="MDX3039465.1"/>
    <property type="molecule type" value="Genomic_DNA"/>
</dbReference>
<protein>
    <recommendedName>
        <fullName evidence="3">DUF2510 domain-containing protein</fullName>
    </recommendedName>
</protein>
<name>A0ABU4MQ27_9ACTN</name>
<organism evidence="1 2">
    <name type="scientific">Streptomyces caniscabiei</name>
    <dbReference type="NCBI Taxonomy" id="2746961"/>
    <lineage>
        <taxon>Bacteria</taxon>
        <taxon>Bacillati</taxon>
        <taxon>Actinomycetota</taxon>
        <taxon>Actinomycetes</taxon>
        <taxon>Kitasatosporales</taxon>
        <taxon>Streptomycetaceae</taxon>
        <taxon>Streptomyces</taxon>
    </lineage>
</organism>
<evidence type="ECO:0000313" key="2">
    <source>
        <dbReference type="Proteomes" id="UP001282474"/>
    </source>
</evidence>
<comment type="caution">
    <text evidence="1">The sequence shown here is derived from an EMBL/GenBank/DDBJ whole genome shotgun (WGS) entry which is preliminary data.</text>
</comment>
<dbReference type="RefSeq" id="WP_193382571.1">
    <property type="nucleotide sequence ID" value="NZ_JABXWJ010000013.1"/>
</dbReference>
<reference evidence="1 2" key="1">
    <citation type="journal article" date="2023" name="Microb. Genom.">
        <title>Mesoterricola silvestris gen. nov., sp. nov., Mesoterricola sediminis sp. nov., Geothrix oryzae sp. nov., Geothrix edaphica sp. nov., Geothrix rubra sp. nov., and Geothrix limicola sp. nov., six novel members of Acidobacteriota isolated from soils.</title>
        <authorList>
            <person name="Weisberg A.J."/>
            <person name="Pearce E."/>
            <person name="Kramer C.G."/>
            <person name="Chang J.H."/>
            <person name="Clarke C.R."/>
        </authorList>
    </citation>
    <scope>NUCLEOTIDE SEQUENCE [LARGE SCALE GENOMIC DNA]</scope>
    <source>
        <strain evidence="1 2">NE20-4-1</strain>
    </source>
</reference>
<dbReference type="Proteomes" id="UP001282474">
    <property type="component" value="Unassembled WGS sequence"/>
</dbReference>
<evidence type="ECO:0000313" key="1">
    <source>
        <dbReference type="EMBL" id="MDX3039465.1"/>
    </source>
</evidence>
<proteinExistence type="predicted"/>
<gene>
    <name evidence="1" type="ORF">PV383_20105</name>
</gene>
<keyword evidence="2" id="KW-1185">Reference proteome</keyword>
<sequence>MARQLIALPTAFTPLRYGLWDTIQTPSPDGVHWQNGVTWTERCPTGDSTYDECLAVTGTGAPPEPAAKTANVTQDSRGATPFTVYARFDCSPVGLGDAASIAQDALSRVEQLQVEEAFWTGMAGGQAVVFPHLAADAEVLDGEVILQTVASPVVTGADAAHALGALEQELADCYAGQGLIHVPRTALATLAAWNLVREDNGQLITPGGNLIVAGGGYLGTGPDGSPPADGTTWIYATGAAWGYRSDVYFSQTRDSLNRSSNTLQMLAERNYLIGFECCLLAAHIVLGVPTE</sequence>